<keyword evidence="3" id="KW-1185">Reference proteome</keyword>
<evidence type="ECO:0000313" key="2">
    <source>
        <dbReference type="EMBL" id="CAG9184271.1"/>
    </source>
</evidence>
<proteinExistence type="predicted"/>
<sequence>MAADPHWRNTANEVKLFGIDARAFSPFPPLLIIKSLFLFWFGCILIIFFLIIEAKLGLNLTKFIRKTRVWLTGPVKTVRRMR</sequence>
<name>A0ABM8XV49_9BURK</name>
<comment type="caution">
    <text evidence="2">The sequence shown here is derived from an EMBL/GenBank/DDBJ whole genome shotgun (WGS) entry which is preliminary data.</text>
</comment>
<protein>
    <submittedName>
        <fullName evidence="2">Uncharacterized protein</fullName>
    </submittedName>
</protein>
<keyword evidence="1" id="KW-1133">Transmembrane helix</keyword>
<evidence type="ECO:0000313" key="3">
    <source>
        <dbReference type="Proteomes" id="UP000706525"/>
    </source>
</evidence>
<feature type="transmembrane region" description="Helical" evidence="1">
    <location>
        <begin position="37"/>
        <end position="58"/>
    </location>
</feature>
<gene>
    <name evidence="2" type="ORF">LMG32289_05573</name>
</gene>
<dbReference type="Proteomes" id="UP000706525">
    <property type="component" value="Unassembled WGS sequence"/>
</dbReference>
<keyword evidence="1" id="KW-0472">Membrane</keyword>
<organism evidence="2 3">
    <name type="scientific">Cupriavidus pampae</name>
    <dbReference type="NCBI Taxonomy" id="659251"/>
    <lineage>
        <taxon>Bacteria</taxon>
        <taxon>Pseudomonadati</taxon>
        <taxon>Pseudomonadota</taxon>
        <taxon>Betaproteobacteria</taxon>
        <taxon>Burkholderiales</taxon>
        <taxon>Burkholderiaceae</taxon>
        <taxon>Cupriavidus</taxon>
    </lineage>
</organism>
<dbReference type="EMBL" id="CAJZAG010000012">
    <property type="protein sequence ID" value="CAG9184271.1"/>
    <property type="molecule type" value="Genomic_DNA"/>
</dbReference>
<dbReference type="RefSeq" id="WP_223994233.1">
    <property type="nucleotide sequence ID" value="NZ_CAJZAG010000012.1"/>
</dbReference>
<dbReference type="NCBIfam" id="NF038220">
    <property type="entry name" value="IcmT_TraK"/>
    <property type="match status" value="1"/>
</dbReference>
<accession>A0ABM8XV49</accession>
<evidence type="ECO:0000256" key="1">
    <source>
        <dbReference type="SAM" id="Phobius"/>
    </source>
</evidence>
<dbReference type="InterPro" id="IPR047756">
    <property type="entry name" value="IcmT-like"/>
</dbReference>
<reference evidence="2 3" key="1">
    <citation type="submission" date="2021-08" db="EMBL/GenBank/DDBJ databases">
        <authorList>
            <person name="Peeters C."/>
        </authorList>
    </citation>
    <scope>NUCLEOTIDE SEQUENCE [LARGE SCALE GENOMIC DNA]</scope>
    <source>
        <strain evidence="2 3">LMG 32289</strain>
    </source>
</reference>
<keyword evidence="1" id="KW-0812">Transmembrane</keyword>